<dbReference type="EMBL" id="VIGI01000005">
    <property type="protein sequence ID" value="KAB8300126.1"/>
    <property type="molecule type" value="Genomic_DNA"/>
</dbReference>
<dbReference type="PANTHER" id="PTHR34992:SF10">
    <property type="entry name" value="COPPER ACQUISITION FACTOR BIM1-LIKE DOMAIN-CONTAINING PROTEIN"/>
    <property type="match status" value="1"/>
</dbReference>
<keyword evidence="5 9" id="KW-0472">Membrane</keyword>
<proteinExistence type="predicted"/>
<evidence type="ECO:0000256" key="8">
    <source>
        <dbReference type="SAM" id="MobiDB-lite"/>
    </source>
</evidence>
<dbReference type="OrthoDB" id="5329488at2759"/>
<evidence type="ECO:0000256" key="7">
    <source>
        <dbReference type="ARBA" id="ARBA00023288"/>
    </source>
</evidence>
<keyword evidence="3" id="KW-0336">GPI-anchor</keyword>
<keyword evidence="9" id="KW-0812">Transmembrane</keyword>
<dbReference type="InterPro" id="IPR046936">
    <property type="entry name" value="BIM1-like"/>
</dbReference>
<evidence type="ECO:0000256" key="2">
    <source>
        <dbReference type="ARBA" id="ARBA00022475"/>
    </source>
</evidence>
<gene>
    <name evidence="11" type="ORF">EYC80_000356</name>
</gene>
<feature type="domain" description="Copper acquisition factor BIM1-like" evidence="10">
    <location>
        <begin position="99"/>
        <end position="263"/>
    </location>
</feature>
<name>A0A5N6KAA7_MONLA</name>
<comment type="caution">
    <text evidence="11">The sequence shown here is derived from an EMBL/GenBank/DDBJ whole genome shotgun (WGS) entry which is preliminary data.</text>
</comment>
<feature type="region of interest" description="Disordered" evidence="8">
    <location>
        <begin position="308"/>
        <end position="354"/>
    </location>
</feature>
<keyword evidence="6" id="KW-0325">Glycoprotein</keyword>
<dbReference type="GO" id="GO:0005886">
    <property type="term" value="C:plasma membrane"/>
    <property type="evidence" value="ECO:0007669"/>
    <property type="project" value="UniProtKB-SubCell"/>
</dbReference>
<evidence type="ECO:0000313" key="11">
    <source>
        <dbReference type="EMBL" id="KAB8300126.1"/>
    </source>
</evidence>
<keyword evidence="2" id="KW-1003">Cell membrane</keyword>
<evidence type="ECO:0000259" key="10">
    <source>
        <dbReference type="Pfam" id="PF20238"/>
    </source>
</evidence>
<keyword evidence="9" id="KW-1133">Transmembrane helix</keyword>
<dbReference type="Pfam" id="PF20238">
    <property type="entry name" value="BIM1-like_dom"/>
    <property type="match status" value="1"/>
</dbReference>
<protein>
    <recommendedName>
        <fullName evidence="10">Copper acquisition factor BIM1-like domain-containing protein</fullName>
    </recommendedName>
</protein>
<evidence type="ECO:0000256" key="1">
    <source>
        <dbReference type="ARBA" id="ARBA00004609"/>
    </source>
</evidence>
<evidence type="ECO:0000256" key="3">
    <source>
        <dbReference type="ARBA" id="ARBA00022622"/>
    </source>
</evidence>
<evidence type="ECO:0000313" key="12">
    <source>
        <dbReference type="Proteomes" id="UP000326757"/>
    </source>
</evidence>
<dbReference type="CDD" id="cd21176">
    <property type="entry name" value="LPMO_auxiliary-like"/>
    <property type="match status" value="1"/>
</dbReference>
<accession>A0A5N6KAA7</accession>
<evidence type="ECO:0000256" key="6">
    <source>
        <dbReference type="ARBA" id="ARBA00023180"/>
    </source>
</evidence>
<dbReference type="AlphaFoldDB" id="A0A5N6KAA7"/>
<comment type="subcellular location">
    <subcellularLocation>
        <location evidence="1">Cell membrane</location>
        <topology evidence="1">Lipid-anchor</topology>
        <topology evidence="1">GPI-anchor</topology>
    </subcellularLocation>
</comment>
<evidence type="ECO:0000256" key="9">
    <source>
        <dbReference type="SAM" id="Phobius"/>
    </source>
</evidence>
<reference evidence="11 12" key="1">
    <citation type="submission" date="2019-06" db="EMBL/GenBank/DDBJ databases">
        <title>Genome Sequence of the Brown Rot Fungal Pathogen Monilinia laxa.</title>
        <authorList>
            <person name="De Miccolis Angelini R.M."/>
            <person name="Landi L."/>
            <person name="Abate D."/>
            <person name="Pollastro S."/>
            <person name="Romanazzi G."/>
            <person name="Faretra F."/>
        </authorList>
    </citation>
    <scope>NUCLEOTIDE SEQUENCE [LARGE SCALE GENOMIC DNA]</scope>
    <source>
        <strain evidence="11 12">Mlax316</strain>
    </source>
</reference>
<sequence length="402" mass="44422">MRRATNIKYLKGRKRRIDALKLASSTCIFPKFTIPGQFIDRKPEPYIPLYTYLPLKYQLPISHPSISLTHLSTTSYHTYKMFTLRIIAIIAIATSALVQAHTVITYPGWRGDNLITNETFPYGMQWMYPCGGMRTTTNRTLWPIHGGAIAIQPGWFQGHATAFFYINLGFGTDGPDNGPPNMSFPMTSVFQILGPSKNPYPGTFCLPQVPLPVNTTVNVGDNATIQVVETAVHGAALYSCVDITFADPSDVAEVNDTNCFNSSDISFANVYTINDAQAPGTSSAATRSSLWAGSLAGVLGVMMKGSVNTNRDRNERGSRVPPPCKSNQIKLNKPNLQTEQTNKKQNGNGTGNPIHKYHHRTQHNTTRNTKAFTKAKKDGTDRSWSRAGMQMTGRSYPRITSY</sequence>
<organism evidence="11 12">
    <name type="scientific">Monilinia laxa</name>
    <name type="common">Brown rot fungus</name>
    <name type="synonym">Sclerotinia laxa</name>
    <dbReference type="NCBI Taxonomy" id="61186"/>
    <lineage>
        <taxon>Eukaryota</taxon>
        <taxon>Fungi</taxon>
        <taxon>Dikarya</taxon>
        <taxon>Ascomycota</taxon>
        <taxon>Pezizomycotina</taxon>
        <taxon>Leotiomycetes</taxon>
        <taxon>Helotiales</taxon>
        <taxon>Sclerotiniaceae</taxon>
        <taxon>Monilinia</taxon>
    </lineage>
</organism>
<feature type="compositionally biased region" description="Polar residues" evidence="8">
    <location>
        <begin position="325"/>
        <end position="339"/>
    </location>
</feature>
<keyword evidence="7" id="KW-0449">Lipoprotein</keyword>
<dbReference type="GO" id="GO:0098552">
    <property type="term" value="C:side of membrane"/>
    <property type="evidence" value="ECO:0007669"/>
    <property type="project" value="UniProtKB-KW"/>
</dbReference>
<feature type="transmembrane region" description="Helical" evidence="9">
    <location>
        <begin position="86"/>
        <end position="109"/>
    </location>
</feature>
<dbReference type="PANTHER" id="PTHR34992">
    <property type="entry name" value="HYPHAL ANASTAMOSIS-7 PROTEIN"/>
    <property type="match status" value="1"/>
</dbReference>
<evidence type="ECO:0000256" key="5">
    <source>
        <dbReference type="ARBA" id="ARBA00023136"/>
    </source>
</evidence>
<dbReference type="InterPro" id="IPR046530">
    <property type="entry name" value="BIM1-like_dom"/>
</dbReference>
<evidence type="ECO:0000256" key="4">
    <source>
        <dbReference type="ARBA" id="ARBA00022729"/>
    </source>
</evidence>
<keyword evidence="4" id="KW-0732">Signal</keyword>
<dbReference type="Proteomes" id="UP000326757">
    <property type="component" value="Unassembled WGS sequence"/>
</dbReference>
<keyword evidence="12" id="KW-1185">Reference proteome</keyword>